<dbReference type="PANTHER" id="PTHR12897:SF4">
    <property type="entry name" value="REGULATOR OF MON1-CCZ1 COMPLEX"/>
    <property type="match status" value="1"/>
</dbReference>
<protein>
    <submittedName>
        <fullName evidence="4">Mic1 domain-containing protein</fullName>
    </submittedName>
</protein>
<dbReference type="Proteomes" id="UP000038045">
    <property type="component" value="Unplaced"/>
</dbReference>
<feature type="domain" description="Mic1" evidence="1">
    <location>
        <begin position="405"/>
        <end position="577"/>
    </location>
</feature>
<feature type="domain" description="Regulator of MON1-CCZ1 complex N-terminal" evidence="2">
    <location>
        <begin position="21"/>
        <end position="140"/>
    </location>
</feature>
<dbReference type="GO" id="GO:0035658">
    <property type="term" value="C:Mon1-Ccz1 complex"/>
    <property type="evidence" value="ECO:0007669"/>
    <property type="project" value="InterPro"/>
</dbReference>
<dbReference type="GO" id="GO:0005765">
    <property type="term" value="C:lysosomal membrane"/>
    <property type="evidence" value="ECO:0007669"/>
    <property type="project" value="TreeGrafter"/>
</dbReference>
<evidence type="ECO:0000259" key="2">
    <source>
        <dbReference type="Pfam" id="PF21029"/>
    </source>
</evidence>
<organism evidence="3 4">
    <name type="scientific">Parastrongyloides trichosuri</name>
    <name type="common">Possum-specific nematode worm</name>
    <dbReference type="NCBI Taxonomy" id="131310"/>
    <lineage>
        <taxon>Eukaryota</taxon>
        <taxon>Metazoa</taxon>
        <taxon>Ecdysozoa</taxon>
        <taxon>Nematoda</taxon>
        <taxon>Chromadorea</taxon>
        <taxon>Rhabditida</taxon>
        <taxon>Tylenchina</taxon>
        <taxon>Panagrolaimomorpha</taxon>
        <taxon>Strongyloidoidea</taxon>
        <taxon>Strongyloididae</taxon>
        <taxon>Parastrongyloides</taxon>
    </lineage>
</organism>
<evidence type="ECO:0000313" key="4">
    <source>
        <dbReference type="WBParaSite" id="PTRK_0001034000.1"/>
    </source>
</evidence>
<dbReference type="Pfam" id="PF21029">
    <property type="entry name" value="RMC1_N"/>
    <property type="match status" value="1"/>
</dbReference>
<name>A0A0N4ZP79_PARTI</name>
<dbReference type="GO" id="GO:0010506">
    <property type="term" value="P:regulation of autophagy"/>
    <property type="evidence" value="ECO:0007669"/>
    <property type="project" value="InterPro"/>
</dbReference>
<dbReference type="PANTHER" id="PTHR12897">
    <property type="entry name" value="COLON CANCER-ASSOCIATED PROTEIN MIC1"/>
    <property type="match status" value="1"/>
</dbReference>
<keyword evidence="3" id="KW-1185">Reference proteome</keyword>
<dbReference type="WBParaSite" id="PTRK_0001034000.1">
    <property type="protein sequence ID" value="PTRK_0001034000.1"/>
    <property type="gene ID" value="PTRK_0001034000"/>
</dbReference>
<dbReference type="GO" id="GO:0031902">
    <property type="term" value="C:late endosome membrane"/>
    <property type="evidence" value="ECO:0007669"/>
    <property type="project" value="TreeGrafter"/>
</dbReference>
<reference evidence="4" key="1">
    <citation type="submission" date="2017-02" db="UniProtKB">
        <authorList>
            <consortium name="WormBaseParasite"/>
        </authorList>
    </citation>
    <scope>IDENTIFICATION</scope>
</reference>
<dbReference type="Pfam" id="PF07035">
    <property type="entry name" value="RMC1_C"/>
    <property type="match status" value="1"/>
</dbReference>
<dbReference type="InterPro" id="IPR049040">
    <property type="entry name" value="RMC1_N"/>
</dbReference>
<proteinExistence type="predicted"/>
<evidence type="ECO:0000259" key="1">
    <source>
        <dbReference type="Pfam" id="PF07035"/>
    </source>
</evidence>
<dbReference type="InterPro" id="IPR040371">
    <property type="entry name" value="RMC1"/>
</dbReference>
<dbReference type="InterPro" id="IPR009755">
    <property type="entry name" value="RMC1_C"/>
</dbReference>
<dbReference type="AlphaFoldDB" id="A0A0N4ZP79"/>
<dbReference type="STRING" id="131310.A0A0N4ZP79"/>
<sequence length="615" mass="71042">MLVIGEDLVSFDRSTQATEFFYDNTAKKICTVRGNGVLGVTIKSLKNNENDISFRLDDNGVVLKVKMSPDSKYVCALRNPTYVEVIVLPDNDLLTKPDCFEIYPKFKGSIINDIEWINNSTILLIMEKGLELRQINFDRKKSSLLKNISIISEWHMYFAEAKMIVAATGHSKNNLNPFIITHNNIQKLAMFDVDYGSSKNLETLNAENILITYIYQQLYCAVFRFTEKESNIYLYEMSTKTSDIPFLKYVLKYNHFGAVALHVIDNVLILHCQEIKKSYLYDIGINPNDKDQYPVISQIINVHEIFKNTFDEWTNFPYSDAWITCYPNIIIDESFAMVTSIRLDISDIVDSFENKMDYIRFYLNRNAPHNSLLENICDLTFKNTFTLNNFTEIFGWFFSPQAEEPFRKVEIKQINIAHFILNPLLEKDFDKKFLINIALEALHISNENGIPINLYFADVLVSILIKAKDFSRLEQLIQYKVIPDTKAFAFDFVSLENEYPPLAQLAMDILARISKTPEPIAEILINKGRLVEALKYMELHDTDKINIIKVIDAAIQSDNTQLKYAISQYFSTKKVQYLNGEMAETVNELLNKLDSLFIDENINETTENIITDNTH</sequence>
<evidence type="ECO:0000313" key="3">
    <source>
        <dbReference type="Proteomes" id="UP000038045"/>
    </source>
</evidence>
<accession>A0A0N4ZP79</accession>